<dbReference type="AlphaFoldDB" id="A0A1S1V938"/>
<dbReference type="RefSeq" id="WP_071062898.1">
    <property type="nucleotide sequence ID" value="NZ_MKIE01000004.1"/>
</dbReference>
<dbReference type="InterPro" id="IPR006063">
    <property type="entry name" value="HisA_bact_arch"/>
</dbReference>
<dbReference type="InterPro" id="IPR044524">
    <property type="entry name" value="Isoase_HisA-like"/>
</dbReference>
<dbReference type="NCBIfam" id="TIGR00007">
    <property type="entry name" value="1-(5-phosphoribosyl)-5-[(5-phosphoribosylamino)methylideneamino]imidazole-4-carboxamide isomerase"/>
    <property type="match status" value="1"/>
</dbReference>
<evidence type="ECO:0000256" key="7">
    <source>
        <dbReference type="ARBA" id="ARBA00022490"/>
    </source>
</evidence>
<evidence type="ECO:0000256" key="9">
    <source>
        <dbReference type="ARBA" id="ARBA00023102"/>
    </source>
</evidence>
<dbReference type="NCBIfam" id="NF010112">
    <property type="entry name" value="PRK13585.1"/>
    <property type="match status" value="1"/>
</dbReference>
<dbReference type="InterPro" id="IPR006062">
    <property type="entry name" value="His_biosynth"/>
</dbReference>
<evidence type="ECO:0000256" key="12">
    <source>
        <dbReference type="HAMAP-Rule" id="MF_01014"/>
    </source>
</evidence>
<evidence type="ECO:0000256" key="14">
    <source>
        <dbReference type="RuleBase" id="RU003658"/>
    </source>
</evidence>
<evidence type="ECO:0000256" key="13">
    <source>
        <dbReference type="RuleBase" id="RU003657"/>
    </source>
</evidence>
<protein>
    <recommendedName>
        <fullName evidence="6 12">1-(5-phosphoribosyl)-5-[(5-phosphoribosylamino)methylideneamino] imidazole-4-carboxamide isomerase</fullName>
        <ecNumber evidence="5 12">5.3.1.16</ecNumber>
    </recommendedName>
    <alternativeName>
        <fullName evidence="11 12">Phosphoribosylformimino-5-aminoimidazole carboxamide ribotide isomerase</fullName>
    </alternativeName>
</protein>
<evidence type="ECO:0000313" key="15">
    <source>
        <dbReference type="EMBL" id="OHW62249.1"/>
    </source>
</evidence>
<evidence type="ECO:0000256" key="3">
    <source>
        <dbReference type="ARBA" id="ARBA00005133"/>
    </source>
</evidence>
<dbReference type="STRING" id="39480.EUAN_13190"/>
<evidence type="ECO:0000256" key="6">
    <source>
        <dbReference type="ARBA" id="ARBA00018464"/>
    </source>
</evidence>
<gene>
    <name evidence="12 15" type="primary">hisA</name>
    <name evidence="15" type="ORF">EUAN_13190</name>
</gene>
<dbReference type="InterPro" id="IPR013785">
    <property type="entry name" value="Aldolase_TIM"/>
</dbReference>
<dbReference type="UniPathway" id="UPA00031">
    <property type="reaction ID" value="UER00009"/>
</dbReference>
<dbReference type="GO" id="GO:0000162">
    <property type="term" value="P:L-tryptophan biosynthetic process"/>
    <property type="evidence" value="ECO:0007669"/>
    <property type="project" value="TreeGrafter"/>
</dbReference>
<dbReference type="EMBL" id="MKIE01000004">
    <property type="protein sequence ID" value="OHW62249.1"/>
    <property type="molecule type" value="Genomic_DNA"/>
</dbReference>
<dbReference type="PANTHER" id="PTHR43090">
    <property type="entry name" value="1-(5-PHOSPHORIBOSYL)-5-[(5-PHOSPHORIBOSYLAMINO)METHYLIDENEAMINO] IMIDAZOLE-4-CARBOXAMIDE ISOMERASE"/>
    <property type="match status" value="1"/>
</dbReference>
<feature type="active site" description="Proton donor" evidence="12">
    <location>
        <position position="129"/>
    </location>
</feature>
<comment type="subcellular location">
    <subcellularLocation>
        <location evidence="2 12 14">Cytoplasm</location>
    </subcellularLocation>
</comment>
<sequence>MIIFPAIDIKDGNCVRLKQGKFEDMDVYFDNPVEVAKTWEAKGAEFIHIVDLDGAKDGKSKNFEIISEIARTVNIPIQVGGGIRTREAVQTLLDAGVNRVILGTAAVNEKELLKSLVDEYGKQIVVSIDAKDGIVAIDGWVNLSSLNSVDFVKELEEIGVQTIVYTDIAKDGMMEGPNFEIYRELMEKNSIDIIASGGVSTLEDVAKLSEMDMYGAIIGKALYIENIKLEDALEV</sequence>
<feature type="active site" description="Proton acceptor" evidence="12">
    <location>
        <position position="8"/>
    </location>
</feature>
<dbReference type="Pfam" id="PF00977">
    <property type="entry name" value="His_biosynth"/>
    <property type="match status" value="1"/>
</dbReference>
<accession>A0A1S1V938</accession>
<evidence type="ECO:0000256" key="5">
    <source>
        <dbReference type="ARBA" id="ARBA00012550"/>
    </source>
</evidence>
<keyword evidence="7 12" id="KW-0963">Cytoplasm</keyword>
<dbReference type="CDD" id="cd04732">
    <property type="entry name" value="HisA"/>
    <property type="match status" value="1"/>
</dbReference>
<keyword evidence="8 12" id="KW-0028">Amino-acid biosynthesis</keyword>
<dbReference type="FunFam" id="3.20.20.70:FF:000009">
    <property type="entry name" value="1-(5-phosphoribosyl)-5-[(5-phosphoribosylamino)methylideneamino] imidazole-4-carboxamide isomerase"/>
    <property type="match status" value="1"/>
</dbReference>
<dbReference type="OrthoDB" id="9781704at2"/>
<dbReference type="GO" id="GO:0005737">
    <property type="term" value="C:cytoplasm"/>
    <property type="evidence" value="ECO:0007669"/>
    <property type="project" value="UniProtKB-SubCell"/>
</dbReference>
<proteinExistence type="inferred from homology"/>
<dbReference type="SUPFAM" id="SSF51366">
    <property type="entry name" value="Ribulose-phoshate binding barrel"/>
    <property type="match status" value="1"/>
</dbReference>
<keyword evidence="16" id="KW-1185">Reference proteome</keyword>
<comment type="pathway">
    <text evidence="3 12 14">Amino-acid biosynthesis; L-histidine biosynthesis; L-histidine from 5-phospho-alpha-D-ribose 1-diphosphate: step 4/9.</text>
</comment>
<comment type="similarity">
    <text evidence="4 12 13">Belongs to the HisA/HisF family.</text>
</comment>
<dbReference type="Proteomes" id="UP000180254">
    <property type="component" value="Unassembled WGS sequence"/>
</dbReference>
<dbReference type="GO" id="GO:0000105">
    <property type="term" value="P:L-histidine biosynthetic process"/>
    <property type="evidence" value="ECO:0007669"/>
    <property type="project" value="UniProtKB-UniRule"/>
</dbReference>
<evidence type="ECO:0000256" key="8">
    <source>
        <dbReference type="ARBA" id="ARBA00022605"/>
    </source>
</evidence>
<evidence type="ECO:0000313" key="16">
    <source>
        <dbReference type="Proteomes" id="UP000180254"/>
    </source>
</evidence>
<keyword evidence="9 12" id="KW-0368">Histidine biosynthesis</keyword>
<evidence type="ECO:0000256" key="1">
    <source>
        <dbReference type="ARBA" id="ARBA00000901"/>
    </source>
</evidence>
<dbReference type="HAMAP" id="MF_01014">
    <property type="entry name" value="HisA"/>
    <property type="match status" value="1"/>
</dbReference>
<evidence type="ECO:0000256" key="4">
    <source>
        <dbReference type="ARBA" id="ARBA00009667"/>
    </source>
</evidence>
<evidence type="ECO:0000256" key="10">
    <source>
        <dbReference type="ARBA" id="ARBA00023235"/>
    </source>
</evidence>
<dbReference type="InterPro" id="IPR011060">
    <property type="entry name" value="RibuloseP-bd_barrel"/>
</dbReference>
<comment type="catalytic activity">
    <reaction evidence="1 12 14">
        <text>1-(5-phospho-beta-D-ribosyl)-5-[(5-phospho-beta-D-ribosylamino)methylideneamino]imidazole-4-carboxamide = 5-[(5-phospho-1-deoxy-D-ribulos-1-ylimino)methylamino]-1-(5-phospho-beta-D-ribosyl)imidazole-4-carboxamide</text>
        <dbReference type="Rhea" id="RHEA:15469"/>
        <dbReference type="ChEBI" id="CHEBI:58435"/>
        <dbReference type="ChEBI" id="CHEBI:58525"/>
        <dbReference type="EC" id="5.3.1.16"/>
    </reaction>
</comment>
<evidence type="ECO:0000256" key="2">
    <source>
        <dbReference type="ARBA" id="ARBA00004496"/>
    </source>
</evidence>
<comment type="caution">
    <text evidence="15">The sequence shown here is derived from an EMBL/GenBank/DDBJ whole genome shotgun (WGS) entry which is preliminary data.</text>
</comment>
<name>A0A1S1V938_9FIRM</name>
<dbReference type="GO" id="GO:0003949">
    <property type="term" value="F:1-(5-phosphoribosyl)-5-[(5-phosphoribosylamino)methylideneamino]imidazole-4-carboxamide isomerase activity"/>
    <property type="evidence" value="ECO:0007669"/>
    <property type="project" value="UniProtKB-UniRule"/>
</dbReference>
<dbReference type="PANTHER" id="PTHR43090:SF2">
    <property type="entry name" value="1-(5-PHOSPHORIBOSYL)-5-[(5-PHOSPHORIBOSYLAMINO)METHYLIDENEAMINO] IMIDAZOLE-4-CARBOXAMIDE ISOMERASE"/>
    <property type="match status" value="1"/>
</dbReference>
<dbReference type="EC" id="5.3.1.16" evidence="5 12"/>
<evidence type="ECO:0000256" key="11">
    <source>
        <dbReference type="ARBA" id="ARBA00030547"/>
    </source>
</evidence>
<dbReference type="InterPro" id="IPR023016">
    <property type="entry name" value="HisA/PriA"/>
</dbReference>
<reference evidence="15 16" key="1">
    <citation type="submission" date="2016-09" db="EMBL/GenBank/DDBJ databases">
        <title>Genome sequence of Eubacterium angustum.</title>
        <authorList>
            <person name="Poehlein A."/>
            <person name="Daniel R."/>
        </authorList>
    </citation>
    <scope>NUCLEOTIDE SEQUENCE [LARGE SCALE GENOMIC DNA]</scope>
    <source>
        <strain evidence="15 16">DSM 1989</strain>
    </source>
</reference>
<dbReference type="Gene3D" id="3.20.20.70">
    <property type="entry name" value="Aldolase class I"/>
    <property type="match status" value="1"/>
</dbReference>
<organism evidence="15 16">
    <name type="scientific">Andreesenia angusta</name>
    <dbReference type="NCBI Taxonomy" id="39480"/>
    <lineage>
        <taxon>Bacteria</taxon>
        <taxon>Bacillati</taxon>
        <taxon>Bacillota</taxon>
        <taxon>Tissierellia</taxon>
        <taxon>Tissierellales</taxon>
        <taxon>Gottschalkiaceae</taxon>
        <taxon>Andreesenia</taxon>
    </lineage>
</organism>
<keyword evidence="10 12" id="KW-0413">Isomerase</keyword>